<reference evidence="4 5" key="1">
    <citation type="submission" date="2018-08" db="EMBL/GenBank/DDBJ databases">
        <title>A genome reference for cultivated species of the human gut microbiota.</title>
        <authorList>
            <person name="Zou Y."/>
            <person name="Xue W."/>
            <person name="Luo G."/>
        </authorList>
    </citation>
    <scope>NUCLEOTIDE SEQUENCE [LARGE SCALE GENOMIC DNA]</scope>
    <source>
        <strain evidence="4 5">AM34-17</strain>
    </source>
</reference>
<organism evidence="4 5">
    <name type="scientific">Parabacteroides merdae</name>
    <dbReference type="NCBI Taxonomy" id="46503"/>
    <lineage>
        <taxon>Bacteria</taxon>
        <taxon>Pseudomonadati</taxon>
        <taxon>Bacteroidota</taxon>
        <taxon>Bacteroidia</taxon>
        <taxon>Bacteroidales</taxon>
        <taxon>Tannerellaceae</taxon>
        <taxon>Parabacteroides</taxon>
    </lineage>
</organism>
<dbReference type="Proteomes" id="UP000448908">
    <property type="component" value="Unassembled WGS sequence"/>
</dbReference>
<reference evidence="6 7" key="2">
    <citation type="journal article" date="2019" name="Nat. Med.">
        <title>A library of human gut bacterial isolates paired with longitudinal multiomics data enables mechanistic microbiome research.</title>
        <authorList>
            <person name="Poyet M."/>
            <person name="Groussin M."/>
            <person name="Gibbons S.M."/>
            <person name="Avila-Pacheco J."/>
            <person name="Jiang X."/>
            <person name="Kearney S.M."/>
            <person name="Perrotta A.R."/>
            <person name="Berdy B."/>
            <person name="Zhao S."/>
            <person name="Lieberman T.D."/>
            <person name="Swanson P.K."/>
            <person name="Smith M."/>
            <person name="Roesemann S."/>
            <person name="Alexander J.E."/>
            <person name="Rich S.A."/>
            <person name="Livny J."/>
            <person name="Vlamakis H."/>
            <person name="Clish C."/>
            <person name="Bullock K."/>
            <person name="Deik A."/>
            <person name="Scott J."/>
            <person name="Pierce K.A."/>
            <person name="Xavier R.J."/>
            <person name="Alm E.J."/>
        </authorList>
    </citation>
    <scope>NUCLEOTIDE SEQUENCE [LARGE SCALE GENOMIC DNA]</scope>
    <source>
        <strain evidence="3 7">BIOML-A11</strain>
        <strain evidence="2 6">BIOML-A16</strain>
    </source>
</reference>
<evidence type="ECO:0000313" key="5">
    <source>
        <dbReference type="Proteomes" id="UP000286260"/>
    </source>
</evidence>
<proteinExistence type="predicted"/>
<accession>A0A351E429</accession>
<dbReference type="RefSeq" id="WP_005636373.1">
    <property type="nucleotide sequence ID" value="NZ_BAABYG010000001.1"/>
</dbReference>
<sequence>MKAADLYRLMESPALLTEDTLQQLKQIVDEFPYFQIARMLYLKNLAVLNDIRFGAELKKMAIYVPDRRKLFTLIEGERFGLQLQSAKEENPTREDAFSLIDAFLSNREEEEPKTDASLLFQPSVSSDYIYWSLTKENGQVEEKEEEEEVRLQHHDLIDSFIKNEEQRTPGSGLNLDMETTGAPVPGNLAELEENQHKPLDDSYFTETLAHIYVKQKRYEKALQIIKNLNLKYPEKNVYFADQIRFLEKLIINTKK</sequence>
<dbReference type="AlphaFoldDB" id="A0A351E429"/>
<dbReference type="EMBL" id="QSII01000001">
    <property type="protein sequence ID" value="RHC90125.1"/>
    <property type="molecule type" value="Genomic_DNA"/>
</dbReference>
<dbReference type="EMBL" id="BQNZ01000001">
    <property type="protein sequence ID" value="GKH71145.1"/>
    <property type="molecule type" value="Genomic_DNA"/>
</dbReference>
<dbReference type="Proteomes" id="UP001055114">
    <property type="component" value="Unassembled WGS sequence"/>
</dbReference>
<evidence type="ECO:0000313" key="6">
    <source>
        <dbReference type="Proteomes" id="UP000448908"/>
    </source>
</evidence>
<comment type="caution">
    <text evidence="4">The sequence shown here is derived from an EMBL/GenBank/DDBJ whole genome shotgun (WGS) entry which is preliminary data.</text>
</comment>
<protein>
    <recommendedName>
        <fullName evidence="8">Tetratricopeptide repeat protein</fullName>
    </recommendedName>
</protein>
<dbReference type="EMBL" id="WNDD01000003">
    <property type="protein sequence ID" value="MTV00859.1"/>
    <property type="molecule type" value="Genomic_DNA"/>
</dbReference>
<evidence type="ECO:0000313" key="4">
    <source>
        <dbReference type="EMBL" id="RHC90125.1"/>
    </source>
</evidence>
<name>A0A351E429_9BACT</name>
<reference evidence="1" key="3">
    <citation type="submission" date="2022-01" db="EMBL/GenBank/DDBJ databases">
        <title>Novel bile acid biosynthetic pathways are enriched in the microbiome of centenarians.</title>
        <authorList>
            <person name="Sato Y."/>
            <person name="Atarashi K."/>
            <person name="Plichta R.D."/>
            <person name="Arai Y."/>
            <person name="Sasajima S."/>
            <person name="Kearney M.S."/>
            <person name="Suda W."/>
            <person name="Takeshita K."/>
            <person name="Sasaki T."/>
            <person name="Okamoto S."/>
            <person name="Skelly N.A."/>
            <person name="Okamura Y."/>
            <person name="Vlamakis H."/>
            <person name="Li Y."/>
            <person name="Tanoue T."/>
            <person name="Takei H."/>
            <person name="Nittono H."/>
            <person name="Narushima S."/>
            <person name="Irie J."/>
            <person name="Itoh H."/>
            <person name="Moriya K."/>
            <person name="Sugiura Y."/>
            <person name="Suematsu M."/>
            <person name="Moritoki N."/>
            <person name="Shibata S."/>
            <person name="Littman R.D."/>
            <person name="Fischbach A.M."/>
            <person name="Uwamino Y."/>
            <person name="Inoue T."/>
            <person name="Honda A."/>
            <person name="Hattori M."/>
            <person name="Murai T."/>
            <person name="Xavier J.R."/>
            <person name="Hirose N."/>
            <person name="Honda K."/>
        </authorList>
    </citation>
    <scope>NUCLEOTIDE SEQUENCE</scope>
    <source>
        <strain evidence="1">CE91-St3</strain>
    </source>
</reference>
<dbReference type="Proteomes" id="UP000482671">
    <property type="component" value="Unassembled WGS sequence"/>
</dbReference>
<evidence type="ECO:0008006" key="8">
    <source>
        <dbReference type="Google" id="ProtNLM"/>
    </source>
</evidence>
<evidence type="ECO:0000313" key="7">
    <source>
        <dbReference type="Proteomes" id="UP000482671"/>
    </source>
</evidence>
<dbReference type="STRING" id="46503.ERS852463_02462"/>
<evidence type="ECO:0000313" key="2">
    <source>
        <dbReference type="EMBL" id="MTU70853.1"/>
    </source>
</evidence>
<gene>
    <name evidence="1" type="ORF">CE91St3_10080</name>
    <name evidence="4" type="ORF">DW828_00865</name>
    <name evidence="2" type="ORF">GMD92_17745</name>
    <name evidence="3" type="ORF">GME02_04095</name>
</gene>
<dbReference type="Proteomes" id="UP000286260">
    <property type="component" value="Unassembled WGS sequence"/>
</dbReference>
<dbReference type="GeneID" id="49204982"/>
<dbReference type="OrthoDB" id="594666at2"/>
<dbReference type="EMBL" id="WNDA01000036">
    <property type="protein sequence ID" value="MTU70853.1"/>
    <property type="molecule type" value="Genomic_DNA"/>
</dbReference>
<evidence type="ECO:0000313" key="3">
    <source>
        <dbReference type="EMBL" id="MTV00859.1"/>
    </source>
</evidence>
<evidence type="ECO:0000313" key="1">
    <source>
        <dbReference type="EMBL" id="GKH71145.1"/>
    </source>
</evidence>